<reference evidence="2" key="1">
    <citation type="submission" date="2016-03" db="EMBL/GenBank/DDBJ databases">
        <title>Mechanisms controlling the formation of the plant cell surface in tip-growing cells are functionally conserved among land plants.</title>
        <authorList>
            <person name="Honkanen S."/>
            <person name="Jones V.A."/>
            <person name="Morieri G."/>
            <person name="Champion C."/>
            <person name="Hetherington A.J."/>
            <person name="Kelly S."/>
            <person name="Saint-Marcoux D."/>
            <person name="Proust H."/>
            <person name="Prescott H."/>
            <person name="Dolan L."/>
        </authorList>
    </citation>
    <scope>NUCLEOTIDE SEQUENCE [LARGE SCALE GENOMIC DNA]</scope>
    <source>
        <tissue evidence="2">Whole gametophyte</tissue>
    </source>
</reference>
<protein>
    <submittedName>
        <fullName evidence="2">Uncharacterized protein</fullName>
    </submittedName>
</protein>
<feature type="compositionally biased region" description="Polar residues" evidence="1">
    <location>
        <begin position="93"/>
        <end position="103"/>
    </location>
</feature>
<sequence length="256" mass="28869">MGAPVLLAIHMRFQYNRIEDDGFGIRDFSDFFNCVGFDREPKVDMKCCSNAWGTLTSRRTQYLEPPDDPSNEPDIFHILFSPAAEASSGGQYGSQDQLSSKATLVSDEEHSFPDGGTYTEPLGAQAEMGPTNPSLEVVSDEDNHPPALEIELAISEGSDTVMPDHYSFKPNADVFEQFSVIMQSQFRRNLFGGLRRGYNFAYDPKAVPHLGDDKSHDDYDFGVDCVGVHFVELYVSDQSHLWIEYYHPNEMFHMKL</sequence>
<gene>
    <name evidence="2" type="ORF">AXG93_4010s1260</name>
</gene>
<comment type="caution">
    <text evidence="2">The sequence shown here is derived from an EMBL/GenBank/DDBJ whole genome shotgun (WGS) entry which is preliminary data.</text>
</comment>
<feature type="region of interest" description="Disordered" evidence="1">
    <location>
        <begin position="86"/>
        <end position="141"/>
    </location>
</feature>
<keyword evidence="3" id="KW-1185">Reference proteome</keyword>
<dbReference type="AlphaFoldDB" id="A0A176VH59"/>
<evidence type="ECO:0000313" key="3">
    <source>
        <dbReference type="Proteomes" id="UP000077202"/>
    </source>
</evidence>
<evidence type="ECO:0000313" key="2">
    <source>
        <dbReference type="EMBL" id="OAE20288.1"/>
    </source>
</evidence>
<accession>A0A176VH59</accession>
<dbReference type="Proteomes" id="UP000077202">
    <property type="component" value="Unassembled WGS sequence"/>
</dbReference>
<proteinExistence type="predicted"/>
<organism evidence="2 3">
    <name type="scientific">Marchantia polymorpha subsp. ruderalis</name>
    <dbReference type="NCBI Taxonomy" id="1480154"/>
    <lineage>
        <taxon>Eukaryota</taxon>
        <taxon>Viridiplantae</taxon>
        <taxon>Streptophyta</taxon>
        <taxon>Embryophyta</taxon>
        <taxon>Marchantiophyta</taxon>
        <taxon>Marchantiopsida</taxon>
        <taxon>Marchantiidae</taxon>
        <taxon>Marchantiales</taxon>
        <taxon>Marchantiaceae</taxon>
        <taxon>Marchantia</taxon>
    </lineage>
</organism>
<dbReference type="EMBL" id="LVLJ01003652">
    <property type="protein sequence ID" value="OAE20288.1"/>
    <property type="molecule type" value="Genomic_DNA"/>
</dbReference>
<evidence type="ECO:0000256" key="1">
    <source>
        <dbReference type="SAM" id="MobiDB-lite"/>
    </source>
</evidence>
<name>A0A176VH59_MARPO</name>